<evidence type="ECO:0000256" key="1">
    <source>
        <dbReference type="SAM" id="MobiDB-lite"/>
    </source>
</evidence>
<gene>
    <name evidence="3" type="ORF">ACFQ5G_02235</name>
</gene>
<keyword evidence="2" id="KW-1133">Transmembrane helix</keyword>
<evidence type="ECO:0000313" key="4">
    <source>
        <dbReference type="Proteomes" id="UP001597183"/>
    </source>
</evidence>
<feature type="compositionally biased region" description="Gly residues" evidence="1">
    <location>
        <begin position="84"/>
        <end position="98"/>
    </location>
</feature>
<comment type="caution">
    <text evidence="3">The sequence shown here is derived from an EMBL/GenBank/DDBJ whole genome shotgun (WGS) entry which is preliminary data.</text>
</comment>
<sequence length="129" mass="12772">MSGRRWVITAAVLFVAALSGWAVFLSGRGPANADRWVTVVGFFGTTVLAAGSFAAGWSASRSPASARQAAAADRVAASGAADASGGGRANTGIEGYGDGRTAQVNRSGDATARGPGSVANTGVSRTPRT</sequence>
<evidence type="ECO:0000256" key="2">
    <source>
        <dbReference type="SAM" id="Phobius"/>
    </source>
</evidence>
<feature type="region of interest" description="Disordered" evidence="1">
    <location>
        <begin position="77"/>
        <end position="129"/>
    </location>
</feature>
<evidence type="ECO:0000313" key="3">
    <source>
        <dbReference type="EMBL" id="MFD1364155.1"/>
    </source>
</evidence>
<keyword evidence="2" id="KW-0472">Membrane</keyword>
<dbReference type="EMBL" id="JBHTMK010000004">
    <property type="protein sequence ID" value="MFD1364155.1"/>
    <property type="molecule type" value="Genomic_DNA"/>
</dbReference>
<organism evidence="3 4">
    <name type="scientific">Actinoplanes sichuanensis</name>
    <dbReference type="NCBI Taxonomy" id="512349"/>
    <lineage>
        <taxon>Bacteria</taxon>
        <taxon>Bacillati</taxon>
        <taxon>Actinomycetota</taxon>
        <taxon>Actinomycetes</taxon>
        <taxon>Micromonosporales</taxon>
        <taxon>Micromonosporaceae</taxon>
        <taxon>Actinoplanes</taxon>
    </lineage>
</organism>
<keyword evidence="4" id="KW-1185">Reference proteome</keyword>
<keyword evidence="2" id="KW-0812">Transmembrane</keyword>
<proteinExistence type="predicted"/>
<reference evidence="4" key="1">
    <citation type="journal article" date="2019" name="Int. J. Syst. Evol. Microbiol.">
        <title>The Global Catalogue of Microorganisms (GCM) 10K type strain sequencing project: providing services to taxonomists for standard genome sequencing and annotation.</title>
        <authorList>
            <consortium name="The Broad Institute Genomics Platform"/>
            <consortium name="The Broad Institute Genome Sequencing Center for Infectious Disease"/>
            <person name="Wu L."/>
            <person name="Ma J."/>
        </authorList>
    </citation>
    <scope>NUCLEOTIDE SEQUENCE [LARGE SCALE GENOMIC DNA]</scope>
    <source>
        <strain evidence="4">CCM 7526</strain>
    </source>
</reference>
<feature type="compositionally biased region" description="Polar residues" evidence="1">
    <location>
        <begin position="118"/>
        <end position="129"/>
    </location>
</feature>
<accession>A0ABW4A0C4</accession>
<dbReference type="RefSeq" id="WP_317793928.1">
    <property type="nucleotide sequence ID" value="NZ_AP028461.1"/>
</dbReference>
<name>A0ABW4A0C4_9ACTN</name>
<feature type="transmembrane region" description="Helical" evidence="2">
    <location>
        <begin position="36"/>
        <end position="57"/>
    </location>
</feature>
<dbReference type="Proteomes" id="UP001597183">
    <property type="component" value="Unassembled WGS sequence"/>
</dbReference>
<protein>
    <submittedName>
        <fullName evidence="3">Uncharacterized protein</fullName>
    </submittedName>
</protein>